<evidence type="ECO:0000256" key="1">
    <source>
        <dbReference type="SAM" id="Coils"/>
    </source>
</evidence>
<dbReference type="CDD" id="cd00338">
    <property type="entry name" value="Ser_Recombinase"/>
    <property type="match status" value="1"/>
</dbReference>
<keyword evidence="1" id="KW-0175">Coiled coil</keyword>
<dbReference type="InterPro" id="IPR038109">
    <property type="entry name" value="DNA_bind_recomb_sf"/>
</dbReference>
<dbReference type="InterPro" id="IPR025827">
    <property type="entry name" value="Zn_ribbon_recom_dom"/>
</dbReference>
<dbReference type="InterPro" id="IPR006119">
    <property type="entry name" value="Resolv_N"/>
</dbReference>
<feature type="coiled-coil region" evidence="1">
    <location>
        <begin position="370"/>
        <end position="397"/>
    </location>
</feature>
<organism evidence="4 5">
    <name type="scientific">Demequina litorisediminis</name>
    <dbReference type="NCBI Taxonomy" id="1849022"/>
    <lineage>
        <taxon>Bacteria</taxon>
        <taxon>Bacillati</taxon>
        <taxon>Actinomycetota</taxon>
        <taxon>Actinomycetes</taxon>
        <taxon>Micrococcales</taxon>
        <taxon>Demequinaceae</taxon>
        <taxon>Demequina</taxon>
    </lineage>
</organism>
<protein>
    <recommendedName>
        <fullName evidence="6">Site-specific DNA recombinase</fullName>
    </recommendedName>
</protein>
<reference evidence="5" key="1">
    <citation type="journal article" date="2019" name="Int. J. Syst. Evol. Microbiol.">
        <title>The Global Catalogue of Microorganisms (GCM) 10K type strain sequencing project: providing services to taxonomists for standard genome sequencing and annotation.</title>
        <authorList>
            <consortium name="The Broad Institute Genomics Platform"/>
            <consortium name="The Broad Institute Genome Sequencing Center for Infectious Disease"/>
            <person name="Wu L."/>
            <person name="Ma J."/>
        </authorList>
    </citation>
    <scope>NUCLEOTIDE SEQUENCE [LARGE SCALE GENOMIC DNA]</scope>
    <source>
        <strain evidence="5">NBRC 112299</strain>
    </source>
</reference>
<dbReference type="Proteomes" id="UP001157125">
    <property type="component" value="Unassembled WGS sequence"/>
</dbReference>
<dbReference type="PROSITE" id="PS51737">
    <property type="entry name" value="RECOMBINASE_DNA_BIND"/>
    <property type="match status" value="1"/>
</dbReference>
<dbReference type="SMART" id="SM00857">
    <property type="entry name" value="Resolvase"/>
    <property type="match status" value="1"/>
</dbReference>
<dbReference type="RefSeq" id="WP_284327557.1">
    <property type="nucleotide sequence ID" value="NZ_BSUN01000001.1"/>
</dbReference>
<evidence type="ECO:0000313" key="5">
    <source>
        <dbReference type="Proteomes" id="UP001157125"/>
    </source>
</evidence>
<dbReference type="InterPro" id="IPR011109">
    <property type="entry name" value="DNA_bind_recombinase_dom"/>
</dbReference>
<comment type="caution">
    <text evidence="4">The sequence shown here is derived from an EMBL/GenBank/DDBJ whole genome shotgun (WGS) entry which is preliminary data.</text>
</comment>
<feature type="domain" description="Recombinase" evidence="3">
    <location>
        <begin position="153"/>
        <end position="256"/>
    </location>
</feature>
<dbReference type="Pfam" id="PF00239">
    <property type="entry name" value="Resolvase"/>
    <property type="match status" value="1"/>
</dbReference>
<evidence type="ECO:0000259" key="2">
    <source>
        <dbReference type="PROSITE" id="PS51736"/>
    </source>
</evidence>
<evidence type="ECO:0000259" key="3">
    <source>
        <dbReference type="PROSITE" id="PS51737"/>
    </source>
</evidence>
<dbReference type="Pfam" id="PF07508">
    <property type="entry name" value="Recombinase"/>
    <property type="match status" value="1"/>
</dbReference>
<dbReference type="PROSITE" id="PS51736">
    <property type="entry name" value="RECOMBINASES_3"/>
    <property type="match status" value="1"/>
</dbReference>
<feature type="domain" description="Resolvase/invertase-type recombinase catalytic" evidence="2">
    <location>
        <begin position="4"/>
        <end position="145"/>
    </location>
</feature>
<dbReference type="InterPro" id="IPR036162">
    <property type="entry name" value="Resolvase-like_N_sf"/>
</dbReference>
<sequence>MTKRAVIYLRQSRENPLGIDRQRERTSALVAARDWTLTSEYVDDDVSASKARGAGTAWAQMLKDAKDGVFDVIVAVDLDRLLRTVGDLVTLTGTGAAVLTVDGEIDLTTADGEFRATMLAGIARFEGRRKAERQKRAADQRAAQGIPHRAHRVFGWEPDGITLRESEAAILRDMHARVLAGEPIRAIARWLNDAGIPTPRDRQWQPINVRRALLRERNAGLLVRKGVVQEHSLIQPIVPRETWEQVVALLRDPDRNVNPGRPVSRWWLTSVAKCSTCGGRMRGKVVTSRGYKQSFYTCAERPGGGSHPTISQQIIEDHVTEAVREQLMLRQGQTPDDGAVTRLRLQRADLAGQIEHATEVEAHARTDVSRRAARRAVEALESEYESTDAELSAALVQADAEDWASIAEQFLTGGVAGIVASAEAFRARWAETPNERKREIAGRLLEVSVLPHNAPVTTCVPDMEKPGEVIEVTRPAKGVRRVLITPR</sequence>
<dbReference type="EMBL" id="BSUN01000001">
    <property type="protein sequence ID" value="GMA34729.1"/>
    <property type="molecule type" value="Genomic_DNA"/>
</dbReference>
<evidence type="ECO:0000313" key="4">
    <source>
        <dbReference type="EMBL" id="GMA34729.1"/>
    </source>
</evidence>
<dbReference type="InterPro" id="IPR050639">
    <property type="entry name" value="SSR_resolvase"/>
</dbReference>
<proteinExistence type="predicted"/>
<accession>A0ABQ6IAN9</accession>
<gene>
    <name evidence="4" type="ORF">GCM10025876_09330</name>
</gene>
<dbReference type="PANTHER" id="PTHR30461:SF23">
    <property type="entry name" value="DNA RECOMBINASE-RELATED"/>
    <property type="match status" value="1"/>
</dbReference>
<dbReference type="Pfam" id="PF13408">
    <property type="entry name" value="Zn_ribbon_recom"/>
    <property type="match status" value="1"/>
</dbReference>
<dbReference type="Gene3D" id="3.40.50.1390">
    <property type="entry name" value="Resolvase, N-terminal catalytic domain"/>
    <property type="match status" value="1"/>
</dbReference>
<dbReference type="Gene3D" id="3.90.1750.20">
    <property type="entry name" value="Putative Large Serine Recombinase, Chain B, Domain 2"/>
    <property type="match status" value="1"/>
</dbReference>
<name>A0ABQ6IAN9_9MICO</name>
<dbReference type="SUPFAM" id="SSF53041">
    <property type="entry name" value="Resolvase-like"/>
    <property type="match status" value="1"/>
</dbReference>
<keyword evidence="5" id="KW-1185">Reference proteome</keyword>
<dbReference type="PANTHER" id="PTHR30461">
    <property type="entry name" value="DNA-INVERTASE FROM LAMBDOID PROPHAGE"/>
    <property type="match status" value="1"/>
</dbReference>
<evidence type="ECO:0008006" key="6">
    <source>
        <dbReference type="Google" id="ProtNLM"/>
    </source>
</evidence>